<feature type="region of interest" description="Disordered" evidence="1">
    <location>
        <begin position="276"/>
        <end position="295"/>
    </location>
</feature>
<feature type="transmembrane region" description="Helical" evidence="2">
    <location>
        <begin position="101"/>
        <end position="121"/>
    </location>
</feature>
<dbReference type="Pfam" id="PF23600">
    <property type="entry name" value="CdpA_N"/>
    <property type="match status" value="1"/>
</dbReference>
<feature type="region of interest" description="Disordered" evidence="1">
    <location>
        <begin position="251"/>
        <end position="271"/>
    </location>
</feature>
<feature type="transmembrane region" description="Helical" evidence="2">
    <location>
        <begin position="74"/>
        <end position="94"/>
    </location>
</feature>
<dbReference type="RefSeq" id="WP_049993654.1">
    <property type="nucleotide sequence ID" value="NZ_CP031310.1"/>
</dbReference>
<dbReference type="Proteomes" id="UP000296706">
    <property type="component" value="Chromosome"/>
</dbReference>
<feature type="compositionally biased region" description="Basic and acidic residues" evidence="1">
    <location>
        <begin position="276"/>
        <end position="287"/>
    </location>
</feature>
<organism evidence="4 5">
    <name type="scientific">Halapricum salinum</name>
    <dbReference type="NCBI Taxonomy" id="1457250"/>
    <lineage>
        <taxon>Archaea</taxon>
        <taxon>Methanobacteriati</taxon>
        <taxon>Methanobacteriota</taxon>
        <taxon>Stenosarchaea group</taxon>
        <taxon>Halobacteria</taxon>
        <taxon>Halobacteriales</taxon>
        <taxon>Haloarculaceae</taxon>
        <taxon>Halapricum</taxon>
    </lineage>
</organism>
<evidence type="ECO:0000256" key="1">
    <source>
        <dbReference type="SAM" id="MobiDB-lite"/>
    </source>
</evidence>
<feature type="domain" description="Cell division protein A N-terminal" evidence="3">
    <location>
        <begin position="16"/>
        <end position="164"/>
    </location>
</feature>
<name>A0A4D6H8W3_9EURY</name>
<evidence type="ECO:0000256" key="2">
    <source>
        <dbReference type="SAM" id="Phobius"/>
    </source>
</evidence>
<keyword evidence="2" id="KW-1133">Transmembrane helix</keyword>
<dbReference type="STRING" id="1457250.GCA_000755225_02841"/>
<feature type="transmembrane region" description="Helical" evidence="2">
    <location>
        <begin position="34"/>
        <end position="62"/>
    </location>
</feature>
<evidence type="ECO:0000313" key="4">
    <source>
        <dbReference type="EMBL" id="QCC50210.1"/>
    </source>
</evidence>
<evidence type="ECO:0000313" key="5">
    <source>
        <dbReference type="Proteomes" id="UP000296706"/>
    </source>
</evidence>
<dbReference type="EMBL" id="CP031310">
    <property type="protein sequence ID" value="QCC50210.1"/>
    <property type="molecule type" value="Genomic_DNA"/>
</dbReference>
<dbReference type="KEGG" id="hsn:DV733_02720"/>
<evidence type="ECO:0000259" key="3">
    <source>
        <dbReference type="Pfam" id="PF23600"/>
    </source>
</evidence>
<feature type="compositionally biased region" description="Polar residues" evidence="1">
    <location>
        <begin position="257"/>
        <end position="271"/>
    </location>
</feature>
<reference evidence="4 5" key="1">
    <citation type="journal article" date="2019" name="Nat. Commun.">
        <title>A new type of DNA phosphorothioation-based antiviral system in archaea.</title>
        <authorList>
            <person name="Xiong L."/>
            <person name="Liu S."/>
            <person name="Chen S."/>
            <person name="Xiao Y."/>
            <person name="Zhu B."/>
            <person name="Gao Y."/>
            <person name="Zhang Y."/>
            <person name="Chen B."/>
            <person name="Luo J."/>
            <person name="Deng Z."/>
            <person name="Chen X."/>
            <person name="Wang L."/>
            <person name="Chen S."/>
        </authorList>
    </citation>
    <scope>NUCLEOTIDE SEQUENCE [LARGE SCALE GENOMIC DNA]</scope>
    <source>
        <strain evidence="4 5">CBA1105</strain>
    </source>
</reference>
<feature type="transmembrane region" description="Helical" evidence="2">
    <location>
        <begin position="133"/>
        <end position="158"/>
    </location>
</feature>
<sequence>MSDDDSPEGEDLPDNVLFDLYRQYIGEPDDRIDVYLGFGLFFGGIALAGLALVLFIGASLFAFESDPFWLFREISFGMGMMAVPTLLLGILVLLPVDNRAIYAGAAGTAITFVAVIGFAILYPYNFNVEGAQYTAHVVVSYAVGMALVLVSTGVALVAHQIERAKPGPADIEPMEEPEPTESYSDEEIRRDIEDAMNDVDITWGGVEKHEGTSLTFDLEEEGYDFSGMQVEAKKVTSSSTTDDQVQGLKAMKGGENKTATSTSTVDDQTTKLNELRQKRKEDQEKAKTATATKSVGGGGIIERLKRLLRIS</sequence>
<dbReference type="OrthoDB" id="157486at2157"/>
<dbReference type="AlphaFoldDB" id="A0A4D6H8W3"/>
<dbReference type="GeneID" id="39846743"/>
<accession>A0A4D6H8W3</accession>
<gene>
    <name evidence="4" type="ORF">DV733_02720</name>
</gene>
<protein>
    <submittedName>
        <fullName evidence="4">Permease</fullName>
    </submittedName>
</protein>
<proteinExistence type="predicted"/>
<keyword evidence="2" id="KW-0812">Transmembrane</keyword>
<keyword evidence="2" id="KW-0472">Membrane</keyword>
<dbReference type="InterPro" id="IPR055563">
    <property type="entry name" value="CdpA_N"/>
</dbReference>
<keyword evidence="5" id="KW-1185">Reference proteome</keyword>